<organism evidence="6 7">
    <name type="scientific">Flavobacterium omnivorum</name>
    <dbReference type="NCBI Taxonomy" id="178355"/>
    <lineage>
        <taxon>Bacteria</taxon>
        <taxon>Pseudomonadati</taxon>
        <taxon>Bacteroidota</taxon>
        <taxon>Flavobacteriia</taxon>
        <taxon>Flavobacteriales</taxon>
        <taxon>Flavobacteriaceae</taxon>
        <taxon>Flavobacterium</taxon>
    </lineage>
</organism>
<evidence type="ECO:0000256" key="1">
    <source>
        <dbReference type="ARBA" id="ARBA00001561"/>
    </source>
</evidence>
<evidence type="ECO:0000256" key="4">
    <source>
        <dbReference type="SAM" id="SignalP"/>
    </source>
</evidence>
<dbReference type="GO" id="GO:0008745">
    <property type="term" value="F:N-acetylmuramoyl-L-alanine amidase activity"/>
    <property type="evidence" value="ECO:0007669"/>
    <property type="project" value="UniProtKB-EC"/>
</dbReference>
<accession>A0A1G7X4G3</accession>
<dbReference type="Proteomes" id="UP000199274">
    <property type="component" value="Unassembled WGS sequence"/>
</dbReference>
<name>A0A1G7X4G3_9FLAO</name>
<dbReference type="SUPFAM" id="SSF53187">
    <property type="entry name" value="Zn-dependent exopeptidases"/>
    <property type="match status" value="1"/>
</dbReference>
<evidence type="ECO:0000256" key="2">
    <source>
        <dbReference type="ARBA" id="ARBA00011901"/>
    </source>
</evidence>
<dbReference type="PANTHER" id="PTHR30404:SF0">
    <property type="entry name" value="N-ACETYLMURAMOYL-L-ALANINE AMIDASE AMIC"/>
    <property type="match status" value="1"/>
</dbReference>
<feature type="signal peptide" evidence="4">
    <location>
        <begin position="1"/>
        <end position="18"/>
    </location>
</feature>
<dbReference type="Pfam" id="PF01520">
    <property type="entry name" value="Amidase_3"/>
    <property type="match status" value="1"/>
</dbReference>
<dbReference type="EMBL" id="FNDB01000002">
    <property type="protein sequence ID" value="SDG79098.1"/>
    <property type="molecule type" value="Genomic_DNA"/>
</dbReference>
<reference evidence="7" key="1">
    <citation type="submission" date="2016-10" db="EMBL/GenBank/DDBJ databases">
        <authorList>
            <person name="Varghese N."/>
            <person name="Submissions S."/>
        </authorList>
    </citation>
    <scope>NUCLEOTIDE SEQUENCE [LARGE SCALE GENOMIC DNA]</scope>
    <source>
        <strain evidence="7">CGMCC 1.2747</strain>
    </source>
</reference>
<dbReference type="CDD" id="cd02696">
    <property type="entry name" value="MurNAc-LAA"/>
    <property type="match status" value="1"/>
</dbReference>
<dbReference type="GO" id="GO:0030288">
    <property type="term" value="C:outer membrane-bounded periplasmic space"/>
    <property type="evidence" value="ECO:0007669"/>
    <property type="project" value="TreeGrafter"/>
</dbReference>
<evidence type="ECO:0000256" key="3">
    <source>
        <dbReference type="ARBA" id="ARBA00022801"/>
    </source>
</evidence>
<dbReference type="RefSeq" id="WP_091255013.1">
    <property type="nucleotide sequence ID" value="NZ_FNDB01000002.1"/>
</dbReference>
<dbReference type="SMART" id="SM00646">
    <property type="entry name" value="Ami_3"/>
    <property type="match status" value="1"/>
</dbReference>
<evidence type="ECO:0000313" key="7">
    <source>
        <dbReference type="Proteomes" id="UP000199274"/>
    </source>
</evidence>
<dbReference type="EC" id="3.5.1.28" evidence="2"/>
<comment type="catalytic activity">
    <reaction evidence="1">
        <text>Hydrolyzes the link between N-acetylmuramoyl residues and L-amino acid residues in certain cell-wall glycopeptides.</text>
        <dbReference type="EC" id="3.5.1.28"/>
    </reaction>
</comment>
<dbReference type="InterPro" id="IPR050695">
    <property type="entry name" value="N-acetylmuramoyl_amidase_3"/>
</dbReference>
<dbReference type="InterPro" id="IPR002508">
    <property type="entry name" value="MurNAc-LAA_cat"/>
</dbReference>
<keyword evidence="3" id="KW-0378">Hydrolase</keyword>
<protein>
    <recommendedName>
        <fullName evidence="2">N-acetylmuramoyl-L-alanine amidase</fullName>
        <ecNumber evidence="2">3.5.1.28</ecNumber>
    </recommendedName>
</protein>
<sequence>MKKSIPLFLTCAALVSFAFVKPDTKTTKQINVVIDAGHGGTDFGATSSSGTEKLIVEQITTKIKFLNKNENIVIHLTRNEDKYISLSDRTAIINNIKPDLVLSLHVNQSANLAKSGMEFYVANESVASEKSILIANALRTKFSQNNTLKSSEVKKAPFFILKKSVAPAVLVELGYMSNLDDREYLINDLEQNKIAATIVAFISELK</sequence>
<dbReference type="PANTHER" id="PTHR30404">
    <property type="entry name" value="N-ACETYLMURAMOYL-L-ALANINE AMIDASE"/>
    <property type="match status" value="1"/>
</dbReference>
<feature type="chain" id="PRO_5011438045" description="N-acetylmuramoyl-L-alanine amidase" evidence="4">
    <location>
        <begin position="19"/>
        <end position="206"/>
    </location>
</feature>
<dbReference type="AlphaFoldDB" id="A0A1G7X4G3"/>
<dbReference type="Gene3D" id="3.40.630.40">
    <property type="entry name" value="Zn-dependent exopeptidases"/>
    <property type="match status" value="1"/>
</dbReference>
<keyword evidence="4" id="KW-0732">Signal</keyword>
<keyword evidence="7" id="KW-1185">Reference proteome</keyword>
<dbReference type="STRING" id="178355.SAMN04488062_102166"/>
<proteinExistence type="predicted"/>
<feature type="domain" description="MurNAc-LAA" evidence="5">
    <location>
        <begin position="90"/>
        <end position="203"/>
    </location>
</feature>
<dbReference type="OrthoDB" id="9806267at2"/>
<evidence type="ECO:0000259" key="5">
    <source>
        <dbReference type="SMART" id="SM00646"/>
    </source>
</evidence>
<evidence type="ECO:0000313" key="6">
    <source>
        <dbReference type="EMBL" id="SDG79098.1"/>
    </source>
</evidence>
<gene>
    <name evidence="6" type="ORF">SAMN04488062_102166</name>
</gene>
<dbReference type="GO" id="GO:0009253">
    <property type="term" value="P:peptidoglycan catabolic process"/>
    <property type="evidence" value="ECO:0007669"/>
    <property type="project" value="InterPro"/>
</dbReference>